<keyword evidence="1" id="KW-0732">Signal</keyword>
<evidence type="ECO:0000313" key="2">
    <source>
        <dbReference type="EMBL" id="GFH60610.1"/>
    </source>
</evidence>
<keyword evidence="3" id="KW-1185">Reference proteome</keyword>
<accession>A0AAD3DCT5</accession>
<gene>
    <name evidence="2" type="ORF">CTEN210_17086</name>
</gene>
<dbReference type="Pfam" id="PF25192">
    <property type="entry name" value="DiatomPyrShell"/>
    <property type="match status" value="2"/>
</dbReference>
<dbReference type="EMBL" id="BLLK01000069">
    <property type="protein sequence ID" value="GFH60610.1"/>
    <property type="molecule type" value="Genomic_DNA"/>
</dbReference>
<organism evidence="2 3">
    <name type="scientific">Chaetoceros tenuissimus</name>
    <dbReference type="NCBI Taxonomy" id="426638"/>
    <lineage>
        <taxon>Eukaryota</taxon>
        <taxon>Sar</taxon>
        <taxon>Stramenopiles</taxon>
        <taxon>Ochrophyta</taxon>
        <taxon>Bacillariophyta</taxon>
        <taxon>Coscinodiscophyceae</taxon>
        <taxon>Chaetocerotophycidae</taxon>
        <taxon>Chaetocerotales</taxon>
        <taxon>Chaetocerotaceae</taxon>
        <taxon>Chaetoceros</taxon>
    </lineage>
</organism>
<dbReference type="InterPro" id="IPR057491">
    <property type="entry name" value="DiatomPyrShell"/>
</dbReference>
<evidence type="ECO:0000313" key="3">
    <source>
        <dbReference type="Proteomes" id="UP001054902"/>
    </source>
</evidence>
<feature type="signal peptide" evidence="1">
    <location>
        <begin position="1"/>
        <end position="19"/>
    </location>
</feature>
<name>A0AAD3DCT5_9STRA</name>
<dbReference type="AlphaFoldDB" id="A0AAD3DCT5"/>
<dbReference type="Proteomes" id="UP001054902">
    <property type="component" value="Unassembled WGS sequence"/>
</dbReference>
<protein>
    <submittedName>
        <fullName evidence="2">Uncharacterized protein</fullName>
    </submittedName>
</protein>
<feature type="chain" id="PRO_5041964372" evidence="1">
    <location>
        <begin position="20"/>
        <end position="300"/>
    </location>
</feature>
<evidence type="ECO:0000256" key="1">
    <source>
        <dbReference type="SAM" id="SignalP"/>
    </source>
</evidence>
<sequence>MKLTYLPFASLMLAAGTEAFVSQTAGTAESSTVLGSTRYGGRTRYYEDYGNGARRGGMNYPTPGAMTRYGGGYRTGGAIGRYNDYRTDSIHSYADGRGRNIEGGAQKTFESDFYGDDMLVFLESDGRPINAEIDLKEGPNNTVQRVKLYCMDGLRNSFQGIFSGGGSVNVRNTGTLECPAYANVEALGGGGRGEYKGMFTREGAIEIQGGSSLKTWSIDHYADEAIIELESDGGPMNAVVEVWQGPGEVMQIAEIESQDGFSRPFKMKVDCSDGRFYGSTTVAVRNVGQLEFPIIAKVSY</sequence>
<comment type="caution">
    <text evidence="2">The sequence shown here is derived from an EMBL/GenBank/DDBJ whole genome shotgun (WGS) entry which is preliminary data.</text>
</comment>
<reference evidence="2 3" key="1">
    <citation type="journal article" date="2021" name="Sci. Rep.">
        <title>The genome of the diatom Chaetoceros tenuissimus carries an ancient integrated fragment of an extant virus.</title>
        <authorList>
            <person name="Hongo Y."/>
            <person name="Kimura K."/>
            <person name="Takaki Y."/>
            <person name="Yoshida Y."/>
            <person name="Baba S."/>
            <person name="Kobayashi G."/>
            <person name="Nagasaki K."/>
            <person name="Hano T."/>
            <person name="Tomaru Y."/>
        </authorList>
    </citation>
    <scope>NUCLEOTIDE SEQUENCE [LARGE SCALE GENOMIC DNA]</scope>
    <source>
        <strain evidence="2 3">NIES-3715</strain>
    </source>
</reference>
<proteinExistence type="predicted"/>